<evidence type="ECO:0000313" key="3">
    <source>
        <dbReference type="Proteomes" id="UP000661858"/>
    </source>
</evidence>
<feature type="region of interest" description="Disordered" evidence="1">
    <location>
        <begin position="109"/>
        <end position="144"/>
    </location>
</feature>
<name>A0A937JPF9_9ACTN</name>
<comment type="caution">
    <text evidence="2">The sequence shown here is derived from an EMBL/GenBank/DDBJ whole genome shotgun (WGS) entry which is preliminary data.</text>
</comment>
<dbReference type="RefSeq" id="WP_201843336.1">
    <property type="nucleotide sequence ID" value="NZ_JAERRK010000025.1"/>
</dbReference>
<accession>A0A937JPF9</accession>
<sequence>MRLAPDQAGSVERPYYRQEGQAFPDLLARLRHHLPTGRIVPSPRARVENARTDAYVQRVEAALNNTAPDPLVQVPLRQGELTALLHLLEYIESQKNPFGRLLAADIKARTGRSPSAEQVEDSALQEAARRRRRREQRRGPDDPA</sequence>
<reference evidence="2" key="1">
    <citation type="submission" date="2021-01" db="EMBL/GenBank/DDBJ databases">
        <title>WGS of actinomycetes isolated from Thailand.</title>
        <authorList>
            <person name="Thawai C."/>
        </authorList>
    </citation>
    <scope>NUCLEOTIDE SEQUENCE</scope>
    <source>
        <strain evidence="2">RCU-197</strain>
    </source>
</reference>
<keyword evidence="3" id="KW-1185">Reference proteome</keyword>
<protein>
    <submittedName>
        <fullName evidence="2">Uncharacterized protein</fullName>
    </submittedName>
</protein>
<evidence type="ECO:0000256" key="1">
    <source>
        <dbReference type="SAM" id="MobiDB-lite"/>
    </source>
</evidence>
<dbReference type="Proteomes" id="UP000661858">
    <property type="component" value="Unassembled WGS sequence"/>
</dbReference>
<evidence type="ECO:0000313" key="2">
    <source>
        <dbReference type="EMBL" id="MBL1086784.1"/>
    </source>
</evidence>
<organism evidence="2 3">
    <name type="scientific">Streptomyces actinomycinicus</name>
    <dbReference type="NCBI Taxonomy" id="1695166"/>
    <lineage>
        <taxon>Bacteria</taxon>
        <taxon>Bacillati</taxon>
        <taxon>Actinomycetota</taxon>
        <taxon>Actinomycetes</taxon>
        <taxon>Kitasatosporales</taxon>
        <taxon>Streptomycetaceae</taxon>
        <taxon>Streptomyces</taxon>
    </lineage>
</organism>
<proteinExistence type="predicted"/>
<dbReference type="AlphaFoldDB" id="A0A937JPF9"/>
<gene>
    <name evidence="2" type="ORF">JK359_33300</name>
</gene>
<dbReference type="EMBL" id="JAERRK010000025">
    <property type="protein sequence ID" value="MBL1086784.1"/>
    <property type="molecule type" value="Genomic_DNA"/>
</dbReference>